<dbReference type="Gene3D" id="1.10.10.10">
    <property type="entry name" value="Winged helix-like DNA-binding domain superfamily/Winged helix DNA-binding domain"/>
    <property type="match status" value="1"/>
</dbReference>
<evidence type="ECO:0000313" key="10">
    <source>
        <dbReference type="Proteomes" id="UP000239181"/>
    </source>
</evidence>
<evidence type="ECO:0000256" key="3">
    <source>
        <dbReference type="ARBA" id="ARBA00023082"/>
    </source>
</evidence>
<evidence type="ECO:0000256" key="5">
    <source>
        <dbReference type="ARBA" id="ARBA00023163"/>
    </source>
</evidence>
<dbReference type="RefSeq" id="WP_105592123.1">
    <property type="nucleotide sequence ID" value="NZ_PDET01000004.1"/>
</dbReference>
<dbReference type="InterPro" id="IPR014284">
    <property type="entry name" value="RNA_pol_sigma-70_dom"/>
</dbReference>
<keyword evidence="3 6" id="KW-0731">Sigma factor</keyword>
<dbReference type="Gene3D" id="1.10.1740.10">
    <property type="match status" value="1"/>
</dbReference>
<dbReference type="NCBIfam" id="NF009180">
    <property type="entry name" value="PRK12528.1"/>
    <property type="match status" value="1"/>
</dbReference>
<dbReference type="EMBL" id="PDET01000004">
    <property type="protein sequence ID" value="PRD15989.1"/>
    <property type="molecule type" value="Genomic_DNA"/>
</dbReference>
<dbReference type="NCBIfam" id="TIGR02937">
    <property type="entry name" value="sigma70-ECF"/>
    <property type="match status" value="1"/>
</dbReference>
<dbReference type="InterPro" id="IPR013325">
    <property type="entry name" value="RNA_pol_sigma_r2"/>
</dbReference>
<name>A0A2S9IDX7_9GAMM</name>
<dbReference type="PANTHER" id="PTHR43133:SF63">
    <property type="entry name" value="RNA POLYMERASE SIGMA FACTOR FECI-RELATED"/>
    <property type="match status" value="1"/>
</dbReference>
<evidence type="ECO:0000259" key="8">
    <source>
        <dbReference type="Pfam" id="PF08281"/>
    </source>
</evidence>
<dbReference type="Proteomes" id="UP000239181">
    <property type="component" value="Unassembled WGS sequence"/>
</dbReference>
<dbReference type="PANTHER" id="PTHR43133">
    <property type="entry name" value="RNA POLYMERASE ECF-TYPE SIGMA FACTO"/>
    <property type="match status" value="1"/>
</dbReference>
<dbReference type="OrthoDB" id="9797134at2"/>
<proteinExistence type="inferred from homology"/>
<keyword evidence="10" id="KW-1185">Reference proteome</keyword>
<accession>A0A2S9IDX7</accession>
<dbReference type="InterPro" id="IPR039425">
    <property type="entry name" value="RNA_pol_sigma-70-like"/>
</dbReference>
<dbReference type="GO" id="GO:0006352">
    <property type="term" value="P:DNA-templated transcription initiation"/>
    <property type="evidence" value="ECO:0007669"/>
    <property type="project" value="InterPro"/>
</dbReference>
<reference evidence="9 10" key="1">
    <citation type="submission" date="2017-10" db="EMBL/GenBank/DDBJ databases">
        <title>Draft genome of two endophytic bacteria isolated from 'guarana' Paullinia cupana (Mart.) Ducke.</title>
        <authorList>
            <person name="Siqueira K.A."/>
            <person name="Liotti R.G."/>
            <person name="Mendes T.A."/>
            <person name="Soares M.A."/>
        </authorList>
    </citation>
    <scope>NUCLEOTIDE SEQUENCE [LARGE SCALE GENOMIC DNA]</scope>
    <source>
        <strain evidence="9 10">342</strain>
    </source>
</reference>
<evidence type="ECO:0000256" key="4">
    <source>
        <dbReference type="ARBA" id="ARBA00023125"/>
    </source>
</evidence>
<dbReference type="CDD" id="cd06171">
    <property type="entry name" value="Sigma70_r4"/>
    <property type="match status" value="1"/>
</dbReference>
<dbReference type="InterPro" id="IPR007627">
    <property type="entry name" value="RNA_pol_sigma70_r2"/>
</dbReference>
<organism evidence="9 10">
    <name type="scientific">Pantoea coffeiphila</name>
    <dbReference type="NCBI Taxonomy" id="1465635"/>
    <lineage>
        <taxon>Bacteria</taxon>
        <taxon>Pseudomonadati</taxon>
        <taxon>Pseudomonadota</taxon>
        <taxon>Gammaproteobacteria</taxon>
        <taxon>Enterobacterales</taxon>
        <taxon>Erwiniaceae</taxon>
        <taxon>Pantoea</taxon>
    </lineage>
</organism>
<comment type="caution">
    <text evidence="9">The sequence shown here is derived from an EMBL/GenBank/DDBJ whole genome shotgun (WGS) entry which is preliminary data.</text>
</comment>
<keyword evidence="2 6" id="KW-0805">Transcription regulation</keyword>
<dbReference type="InterPro" id="IPR013324">
    <property type="entry name" value="RNA_pol_sigma_r3/r4-like"/>
</dbReference>
<gene>
    <name evidence="9" type="ORF">CQW29_07620</name>
</gene>
<dbReference type="NCBIfam" id="NF007232">
    <property type="entry name" value="PRK09651.1"/>
    <property type="match status" value="1"/>
</dbReference>
<dbReference type="Pfam" id="PF04542">
    <property type="entry name" value="Sigma70_r2"/>
    <property type="match status" value="1"/>
</dbReference>
<dbReference type="InterPro" id="IPR013249">
    <property type="entry name" value="RNA_pol_sigma70_r4_t2"/>
</dbReference>
<dbReference type="InterPro" id="IPR000838">
    <property type="entry name" value="RNA_pol_sigma70_ECF_CS"/>
</dbReference>
<sequence>MARKQSAASHGFAEQLYLEHHSWLCSWLRNRVSCASHAEDLAQDTFMGILLSPQLLTIREPRPFLATVARRLVANFYRRKKIEEHYLQALAELPEEAIPSPEVRQQAIEMLEQLDRALDGLPPHVREAFLLAHLQGMRYSDIAERLRVSTSSVKQYLQRANLHCFFALSA</sequence>
<dbReference type="SUPFAM" id="SSF88659">
    <property type="entry name" value="Sigma3 and sigma4 domains of RNA polymerase sigma factors"/>
    <property type="match status" value="1"/>
</dbReference>
<evidence type="ECO:0000256" key="2">
    <source>
        <dbReference type="ARBA" id="ARBA00023015"/>
    </source>
</evidence>
<evidence type="ECO:0000256" key="1">
    <source>
        <dbReference type="ARBA" id="ARBA00010641"/>
    </source>
</evidence>
<dbReference type="GO" id="GO:0003677">
    <property type="term" value="F:DNA binding"/>
    <property type="evidence" value="ECO:0007669"/>
    <property type="project" value="UniProtKB-KW"/>
</dbReference>
<feature type="domain" description="RNA polymerase sigma-70 region 2" evidence="7">
    <location>
        <begin position="16"/>
        <end position="81"/>
    </location>
</feature>
<evidence type="ECO:0000256" key="6">
    <source>
        <dbReference type="RuleBase" id="RU000716"/>
    </source>
</evidence>
<keyword evidence="5 6" id="KW-0804">Transcription</keyword>
<dbReference type="GO" id="GO:0016987">
    <property type="term" value="F:sigma factor activity"/>
    <property type="evidence" value="ECO:0007669"/>
    <property type="project" value="UniProtKB-KW"/>
</dbReference>
<dbReference type="SUPFAM" id="SSF88946">
    <property type="entry name" value="Sigma2 domain of RNA polymerase sigma factors"/>
    <property type="match status" value="1"/>
</dbReference>
<keyword evidence="4 6" id="KW-0238">DNA-binding</keyword>
<evidence type="ECO:0000259" key="7">
    <source>
        <dbReference type="Pfam" id="PF04542"/>
    </source>
</evidence>
<comment type="similarity">
    <text evidence="1 6">Belongs to the sigma-70 factor family. ECF subfamily.</text>
</comment>
<evidence type="ECO:0000313" key="9">
    <source>
        <dbReference type="EMBL" id="PRD15989.1"/>
    </source>
</evidence>
<dbReference type="Pfam" id="PF08281">
    <property type="entry name" value="Sigma70_r4_2"/>
    <property type="match status" value="1"/>
</dbReference>
<dbReference type="AlphaFoldDB" id="A0A2S9IDX7"/>
<dbReference type="InterPro" id="IPR036388">
    <property type="entry name" value="WH-like_DNA-bd_sf"/>
</dbReference>
<protein>
    <recommendedName>
        <fullName evidence="6">RNA polymerase sigma factor</fullName>
    </recommendedName>
</protein>
<feature type="domain" description="RNA polymerase sigma factor 70 region 4 type 2" evidence="8">
    <location>
        <begin position="112"/>
        <end position="161"/>
    </location>
</feature>
<dbReference type="PROSITE" id="PS01063">
    <property type="entry name" value="SIGMA70_ECF"/>
    <property type="match status" value="1"/>
</dbReference>